<feature type="compositionally biased region" description="Acidic residues" evidence="9">
    <location>
        <begin position="348"/>
        <end position="364"/>
    </location>
</feature>
<keyword evidence="6" id="KW-0963">Cytoplasm</keyword>
<evidence type="ECO:0000256" key="1">
    <source>
        <dbReference type="ARBA" id="ARBA00004123"/>
    </source>
</evidence>
<keyword evidence="8" id="KW-0539">Nucleus</keyword>
<evidence type="ECO:0000313" key="10">
    <source>
        <dbReference type="Ensembl" id="ENSCPBP00000031768.1"/>
    </source>
</evidence>
<proteinExistence type="inferred from homology"/>
<dbReference type="GO" id="GO:0002098">
    <property type="term" value="P:tRNA wobble uridine modification"/>
    <property type="evidence" value="ECO:0007669"/>
    <property type="project" value="InterPro"/>
</dbReference>
<dbReference type="AlphaFoldDB" id="A0A8C3ID47"/>
<dbReference type="CDD" id="cd19496">
    <property type="entry name" value="Elp5"/>
    <property type="match status" value="1"/>
</dbReference>
<reference evidence="10" key="1">
    <citation type="submission" date="2025-08" db="UniProtKB">
        <authorList>
            <consortium name="Ensembl"/>
        </authorList>
    </citation>
    <scope>IDENTIFICATION</scope>
</reference>
<evidence type="ECO:0000256" key="5">
    <source>
        <dbReference type="ARBA" id="ARBA00020264"/>
    </source>
</evidence>
<feature type="region of interest" description="Disordered" evidence="9">
    <location>
        <begin position="277"/>
        <end position="298"/>
    </location>
</feature>
<dbReference type="UniPathway" id="UPA00988"/>
<comment type="similarity">
    <text evidence="4">Belongs to the ELP5 family.</text>
</comment>
<dbReference type="GO" id="GO:0005829">
    <property type="term" value="C:cytosol"/>
    <property type="evidence" value="ECO:0007669"/>
    <property type="project" value="Ensembl"/>
</dbReference>
<sequence>PPPPPPYFIEQAARGSPTSQHGAAQGRASRSVCGTVAVRCEVIGRRRRRGAGEEGVGCWASWWLGQRGGLVLIEDTIECEGRSLLKTFVAASAHRGESVHVFGFEIPEEEFRAGFDPDVTVRLLYQDGFTDPLRWTGEAGGFCGEEFTALGVSGQLARGPAGPATVVLDSLSWLLLRQPLPAVCQALGRIPMAAASAGLRVTRILALLHGDLHPPGLVETLRSLARAVVGVGPAPEGVGSGGDTPRLASMLQRKETGKVLEKEEYFTILAGFTPKALGEPTGSVPRDEDTDPHSMADPAANLTFNLRLSDTERRARDGVPLPFHFSAQKKSSLLEASASAGKIYYEPDAADDLDEEDPDDDLDV</sequence>
<name>A0A8C3ID47_CHRPI</name>
<dbReference type="PANTHER" id="PTHR15641:SF1">
    <property type="entry name" value="ELONGATOR COMPLEX PROTEIN 5"/>
    <property type="match status" value="1"/>
</dbReference>
<accession>A0A8C3ID47</accession>
<evidence type="ECO:0000256" key="2">
    <source>
        <dbReference type="ARBA" id="ARBA00004496"/>
    </source>
</evidence>
<evidence type="ECO:0000256" key="4">
    <source>
        <dbReference type="ARBA" id="ARBA00009567"/>
    </source>
</evidence>
<reference evidence="10" key="2">
    <citation type="submission" date="2025-09" db="UniProtKB">
        <authorList>
            <consortium name="Ensembl"/>
        </authorList>
    </citation>
    <scope>IDENTIFICATION</scope>
</reference>
<dbReference type="Ensembl" id="ENSCPBT00000037377.1">
    <property type="protein sequence ID" value="ENSCPBP00000031768.1"/>
    <property type="gene ID" value="ENSCPBG00000022298.1"/>
</dbReference>
<keyword evidence="7" id="KW-0819">tRNA processing</keyword>
<evidence type="ECO:0000256" key="6">
    <source>
        <dbReference type="ARBA" id="ARBA00022490"/>
    </source>
</evidence>
<evidence type="ECO:0000256" key="9">
    <source>
        <dbReference type="SAM" id="MobiDB-lite"/>
    </source>
</evidence>
<keyword evidence="11" id="KW-1185">Reference proteome</keyword>
<dbReference type="PANTHER" id="PTHR15641">
    <property type="entry name" value="ELONGATOR COMPLEX PROTEIN 5"/>
    <property type="match status" value="1"/>
</dbReference>
<dbReference type="Pfam" id="PF10483">
    <property type="entry name" value="Elong_Iki1"/>
    <property type="match status" value="2"/>
</dbReference>
<gene>
    <name evidence="10" type="primary">ELP5</name>
</gene>
<comment type="subcellular location">
    <subcellularLocation>
        <location evidence="2">Cytoplasm</location>
    </subcellularLocation>
    <subcellularLocation>
        <location evidence="1">Nucleus</location>
    </subcellularLocation>
</comment>
<organism evidence="10 11">
    <name type="scientific">Chrysemys picta bellii</name>
    <name type="common">Western painted turtle</name>
    <name type="synonym">Emys bellii</name>
    <dbReference type="NCBI Taxonomy" id="8478"/>
    <lineage>
        <taxon>Eukaryota</taxon>
        <taxon>Metazoa</taxon>
        <taxon>Chordata</taxon>
        <taxon>Craniata</taxon>
        <taxon>Vertebrata</taxon>
        <taxon>Euteleostomi</taxon>
        <taxon>Archelosauria</taxon>
        <taxon>Testudinata</taxon>
        <taxon>Testudines</taxon>
        <taxon>Cryptodira</taxon>
        <taxon>Durocryptodira</taxon>
        <taxon>Testudinoidea</taxon>
        <taxon>Emydidae</taxon>
        <taxon>Chrysemys</taxon>
    </lineage>
</organism>
<dbReference type="GO" id="GO:0005654">
    <property type="term" value="C:nucleoplasm"/>
    <property type="evidence" value="ECO:0007669"/>
    <property type="project" value="Ensembl"/>
</dbReference>
<feature type="region of interest" description="Disordered" evidence="9">
    <location>
        <begin position="345"/>
        <end position="364"/>
    </location>
</feature>
<protein>
    <recommendedName>
        <fullName evidence="5">Elongator complex protein 5</fullName>
    </recommendedName>
</protein>
<comment type="pathway">
    <text evidence="3">tRNA modification; 5-methoxycarbonylmethyl-2-thiouridine-tRNA biosynthesis.</text>
</comment>
<dbReference type="GO" id="GO:0000049">
    <property type="term" value="F:tRNA binding"/>
    <property type="evidence" value="ECO:0007669"/>
    <property type="project" value="TreeGrafter"/>
</dbReference>
<feature type="compositionally biased region" description="Basic and acidic residues" evidence="9">
    <location>
        <begin position="285"/>
        <end position="294"/>
    </location>
</feature>
<evidence type="ECO:0000313" key="11">
    <source>
        <dbReference type="Proteomes" id="UP000694380"/>
    </source>
</evidence>
<evidence type="ECO:0000256" key="8">
    <source>
        <dbReference type="ARBA" id="ARBA00023242"/>
    </source>
</evidence>
<dbReference type="InterPro" id="IPR019519">
    <property type="entry name" value="Elp5"/>
</dbReference>
<evidence type="ECO:0000256" key="7">
    <source>
        <dbReference type="ARBA" id="ARBA00022694"/>
    </source>
</evidence>
<evidence type="ECO:0000256" key="3">
    <source>
        <dbReference type="ARBA" id="ARBA00005043"/>
    </source>
</evidence>
<dbReference type="Proteomes" id="UP000694380">
    <property type="component" value="Unplaced"/>
</dbReference>
<dbReference type="GeneTree" id="ENSGT00390000009210"/>
<dbReference type="GO" id="GO:0033588">
    <property type="term" value="C:elongator holoenzyme complex"/>
    <property type="evidence" value="ECO:0007669"/>
    <property type="project" value="Ensembl"/>
</dbReference>
<dbReference type="OMA" id="DEEIFCI"/>